<dbReference type="PANTHER" id="PTHR46040:SF3">
    <property type="entry name" value="HIGH MOBILITY GROUP PROTEIN 2"/>
    <property type="match status" value="1"/>
</dbReference>
<feature type="domain" description="HMG box" evidence="6">
    <location>
        <begin position="191"/>
        <end position="259"/>
    </location>
</feature>
<feature type="region of interest" description="Disordered" evidence="5">
    <location>
        <begin position="102"/>
        <end position="124"/>
    </location>
</feature>
<dbReference type="OrthoDB" id="3213154at2759"/>
<dbReference type="GO" id="GO:0003677">
    <property type="term" value="F:DNA binding"/>
    <property type="evidence" value="ECO:0007669"/>
    <property type="project" value="UniProtKB-UniRule"/>
</dbReference>
<dbReference type="PROSITE" id="PS50118">
    <property type="entry name" value="HMG_BOX_2"/>
    <property type="match status" value="1"/>
</dbReference>
<dbReference type="PRINTS" id="PR00886">
    <property type="entry name" value="HIGHMOBLTY12"/>
</dbReference>
<dbReference type="CDD" id="cd21980">
    <property type="entry name" value="HMG-box_HMG20"/>
    <property type="match status" value="1"/>
</dbReference>
<evidence type="ECO:0000256" key="4">
    <source>
        <dbReference type="SAM" id="Coils"/>
    </source>
</evidence>
<dbReference type="Pfam" id="PF00505">
    <property type="entry name" value="HMG_box"/>
    <property type="match status" value="1"/>
</dbReference>
<dbReference type="InterPro" id="IPR036236">
    <property type="entry name" value="Znf_C2H2_sf"/>
</dbReference>
<dbReference type="InterPro" id="IPR036910">
    <property type="entry name" value="HMG_box_dom_sf"/>
</dbReference>
<evidence type="ECO:0000313" key="7">
    <source>
        <dbReference type="EnsemblMetazoa" id="XP_020909550.1"/>
    </source>
</evidence>
<organism evidence="7 8">
    <name type="scientific">Exaiptasia diaphana</name>
    <name type="common">Tropical sea anemone</name>
    <name type="synonym">Aiptasia pulchella</name>
    <dbReference type="NCBI Taxonomy" id="2652724"/>
    <lineage>
        <taxon>Eukaryota</taxon>
        <taxon>Metazoa</taxon>
        <taxon>Cnidaria</taxon>
        <taxon>Anthozoa</taxon>
        <taxon>Hexacorallia</taxon>
        <taxon>Actiniaria</taxon>
        <taxon>Aiptasiidae</taxon>
        <taxon>Exaiptasia</taxon>
    </lineage>
</organism>
<dbReference type="InterPro" id="IPR009071">
    <property type="entry name" value="HMG_box_dom"/>
</dbReference>
<dbReference type="Gene3D" id="3.30.160.60">
    <property type="entry name" value="Classic Zinc Finger"/>
    <property type="match status" value="1"/>
</dbReference>
<dbReference type="SUPFAM" id="SSF57667">
    <property type="entry name" value="beta-beta-alpha zinc fingers"/>
    <property type="match status" value="1"/>
</dbReference>
<keyword evidence="8" id="KW-1185">Reference proteome</keyword>
<evidence type="ECO:0000256" key="2">
    <source>
        <dbReference type="ARBA" id="ARBA00023242"/>
    </source>
</evidence>
<dbReference type="GO" id="GO:0005634">
    <property type="term" value="C:nucleus"/>
    <property type="evidence" value="ECO:0007669"/>
    <property type="project" value="UniProtKB-UniRule"/>
</dbReference>
<evidence type="ECO:0000259" key="6">
    <source>
        <dbReference type="PROSITE" id="PS50118"/>
    </source>
</evidence>
<dbReference type="AlphaFoldDB" id="A0A913XTL4"/>
<dbReference type="GeneID" id="110247465"/>
<feature type="coiled-coil region" evidence="4">
    <location>
        <begin position="234"/>
        <end position="261"/>
    </location>
</feature>
<sequence>MDLGVTSELRDQDLEGDGSTSSVLAHVLDVSTNASTVVNSTCYTSGLAVLAPTLDGHATVTSLAGFTLNTFDAVDVKQHGQDHHDLAVATVGVDGRLRFTPASHSTPTEFHHTAQERQNLPTSESDFVSDLSQVEILSGGDGDDRFVSSDDLLHDRQAAVQVAIPDKTPKKKGGWPKGKKRRKTLRDVNAPRAPLTAYVQFLNINREKVRSENPELPFPDVTKLLGAQWSKMTQDQKQKYLDEAERDKERYVAELERYQQTDTYKAFLKKQEERKRKCTEATEGYSNGIELCEEDDLYCKPCNQYFNNLHNKKEHIYGRKHLQTVNGKTGEGNEEDDLPSFNIPIFTEEFLDHNKVKENELRQLRKTATEYEDQNSILSKHIEEMKQGLEKIQVESNTQRTTNELLQQHLYSLRTVLTLGFQDLRLPSTGELPSDDCIDNYMTKLYSLILDSPQENEGLIGNVREIVSRLCFQNDDKILTPT</sequence>
<evidence type="ECO:0000256" key="3">
    <source>
        <dbReference type="PROSITE-ProRule" id="PRU00267"/>
    </source>
</evidence>
<dbReference type="SUPFAM" id="SSF47095">
    <property type="entry name" value="HMG-box"/>
    <property type="match status" value="1"/>
</dbReference>
<keyword evidence="1 3" id="KW-0238">DNA-binding</keyword>
<evidence type="ECO:0000313" key="8">
    <source>
        <dbReference type="Proteomes" id="UP000887567"/>
    </source>
</evidence>
<dbReference type="KEGG" id="epa:110247465"/>
<dbReference type="GO" id="GO:0010468">
    <property type="term" value="P:regulation of gene expression"/>
    <property type="evidence" value="ECO:0007669"/>
    <property type="project" value="TreeGrafter"/>
</dbReference>
<dbReference type="RefSeq" id="XP_020909550.1">
    <property type="nucleotide sequence ID" value="XM_021053891.1"/>
</dbReference>
<dbReference type="EnsemblMetazoa" id="XM_021053891.1">
    <property type="protein sequence ID" value="XP_020909550.1"/>
    <property type="gene ID" value="LOC110247465"/>
</dbReference>
<dbReference type="OMA" id="CKPCNQY"/>
<accession>A0A913XTL4</accession>
<keyword evidence="2 3" id="KW-0539">Nucleus</keyword>
<dbReference type="SMART" id="SM00398">
    <property type="entry name" value="HMG"/>
    <property type="match status" value="1"/>
</dbReference>
<feature type="DNA-binding region" description="HMG box" evidence="3">
    <location>
        <begin position="191"/>
        <end position="259"/>
    </location>
</feature>
<dbReference type="Gene3D" id="1.10.30.10">
    <property type="entry name" value="High mobility group box domain"/>
    <property type="match status" value="1"/>
</dbReference>
<dbReference type="PANTHER" id="PTHR46040">
    <property type="entry name" value="HIGH MOBILITY GROUP PROTEIN 2"/>
    <property type="match status" value="1"/>
</dbReference>
<keyword evidence="4" id="KW-0175">Coiled coil</keyword>
<name>A0A913XTL4_EXADI</name>
<proteinExistence type="predicted"/>
<dbReference type="InterPro" id="IPR051965">
    <property type="entry name" value="ChromReg_NeuronalGeneExpr"/>
</dbReference>
<reference evidence="7" key="1">
    <citation type="submission" date="2022-11" db="UniProtKB">
        <authorList>
            <consortium name="EnsemblMetazoa"/>
        </authorList>
    </citation>
    <scope>IDENTIFICATION</scope>
</reference>
<protein>
    <recommendedName>
        <fullName evidence="6">HMG box domain-containing protein</fullName>
    </recommendedName>
</protein>
<dbReference type="Proteomes" id="UP000887567">
    <property type="component" value="Unplaced"/>
</dbReference>
<feature type="coiled-coil region" evidence="4">
    <location>
        <begin position="354"/>
        <end position="381"/>
    </location>
</feature>
<evidence type="ECO:0000256" key="1">
    <source>
        <dbReference type="ARBA" id="ARBA00023125"/>
    </source>
</evidence>
<evidence type="ECO:0000256" key="5">
    <source>
        <dbReference type="SAM" id="MobiDB-lite"/>
    </source>
</evidence>